<dbReference type="GO" id="GO:0016787">
    <property type="term" value="F:hydrolase activity"/>
    <property type="evidence" value="ECO:0007669"/>
    <property type="project" value="UniProtKB-KW"/>
</dbReference>
<dbReference type="Gene3D" id="3.30.920.30">
    <property type="entry name" value="Hypothetical protein"/>
    <property type="match status" value="1"/>
</dbReference>
<dbReference type="GO" id="GO:0003729">
    <property type="term" value="F:mRNA binding"/>
    <property type="evidence" value="ECO:0007669"/>
    <property type="project" value="InterPro"/>
</dbReference>
<keyword evidence="2" id="KW-0540">Nuclease</keyword>
<dbReference type="PANTHER" id="PTHR34873">
    <property type="entry name" value="SSR1766 PROTEIN"/>
    <property type="match status" value="1"/>
</dbReference>
<evidence type="ECO:0000256" key="3">
    <source>
        <dbReference type="ARBA" id="ARBA00022759"/>
    </source>
</evidence>
<name>T0Y9J2_9ZZZZ</name>
<keyword evidence="6" id="KW-0346">Stress response</keyword>
<protein>
    <submittedName>
        <fullName evidence="7">YcfA-like protein</fullName>
    </submittedName>
</protein>
<accession>T0Y9J2</accession>
<dbReference type="GO" id="GO:0004519">
    <property type="term" value="F:endonuclease activity"/>
    <property type="evidence" value="ECO:0007669"/>
    <property type="project" value="UniProtKB-KW"/>
</dbReference>
<keyword evidence="5" id="KW-0694">RNA-binding</keyword>
<evidence type="ECO:0000256" key="6">
    <source>
        <dbReference type="ARBA" id="ARBA00023016"/>
    </source>
</evidence>
<dbReference type="SUPFAM" id="SSF54786">
    <property type="entry name" value="YcfA/nrd intein domain"/>
    <property type="match status" value="1"/>
</dbReference>
<reference evidence="7" key="2">
    <citation type="journal article" date="2014" name="ISME J.">
        <title>Microbial stratification in low pH oxic and suboxic macroscopic growths along an acid mine drainage.</title>
        <authorList>
            <person name="Mendez-Garcia C."/>
            <person name="Mesa V."/>
            <person name="Sprenger R.R."/>
            <person name="Richter M."/>
            <person name="Diez M.S."/>
            <person name="Solano J."/>
            <person name="Bargiela R."/>
            <person name="Golyshina O.V."/>
            <person name="Manteca A."/>
            <person name="Ramos J.L."/>
            <person name="Gallego J.R."/>
            <person name="Llorente I."/>
            <person name="Martins Dos Santos V.A."/>
            <person name="Jensen O.N."/>
            <person name="Pelaez A.I."/>
            <person name="Sanchez J."/>
            <person name="Ferrer M."/>
        </authorList>
    </citation>
    <scope>NUCLEOTIDE SEQUENCE</scope>
</reference>
<keyword evidence="1" id="KW-1277">Toxin-antitoxin system</keyword>
<dbReference type="PANTHER" id="PTHR34873:SF3">
    <property type="entry name" value="ADDICTION MODULE TOXIN, HICA FAMILY"/>
    <property type="match status" value="1"/>
</dbReference>
<evidence type="ECO:0000313" key="7">
    <source>
        <dbReference type="EMBL" id="EQD28477.1"/>
    </source>
</evidence>
<keyword evidence="3" id="KW-0255">Endonuclease</keyword>
<dbReference type="Pfam" id="PF07927">
    <property type="entry name" value="HicA_toxin"/>
    <property type="match status" value="1"/>
</dbReference>
<proteinExistence type="predicted"/>
<evidence type="ECO:0000256" key="5">
    <source>
        <dbReference type="ARBA" id="ARBA00022884"/>
    </source>
</evidence>
<organism evidence="7">
    <name type="scientific">mine drainage metagenome</name>
    <dbReference type="NCBI Taxonomy" id="410659"/>
    <lineage>
        <taxon>unclassified sequences</taxon>
        <taxon>metagenomes</taxon>
        <taxon>ecological metagenomes</taxon>
    </lineage>
</organism>
<dbReference type="AlphaFoldDB" id="T0Y9J2"/>
<evidence type="ECO:0000256" key="4">
    <source>
        <dbReference type="ARBA" id="ARBA00022801"/>
    </source>
</evidence>
<sequence length="68" mass="7683">MPDRKTLPVISGKDVVKILCKNGFIVRRQTGSHIIIKHEKRQVVVPNHDEIDRGTLRSIIKQAGLTVE</sequence>
<reference evidence="7" key="1">
    <citation type="submission" date="2013-08" db="EMBL/GenBank/DDBJ databases">
        <authorList>
            <person name="Mendez C."/>
            <person name="Richter M."/>
            <person name="Ferrer M."/>
            <person name="Sanchez J."/>
        </authorList>
    </citation>
    <scope>NUCLEOTIDE SEQUENCE</scope>
</reference>
<comment type="caution">
    <text evidence="7">The sequence shown here is derived from an EMBL/GenBank/DDBJ whole genome shotgun (WGS) entry which is preliminary data.</text>
</comment>
<gene>
    <name evidence="7" type="ORF">B2A_14926</name>
</gene>
<evidence type="ECO:0000256" key="1">
    <source>
        <dbReference type="ARBA" id="ARBA00022649"/>
    </source>
</evidence>
<dbReference type="InterPro" id="IPR038570">
    <property type="entry name" value="HicA_sf"/>
</dbReference>
<dbReference type="EMBL" id="AUZZ01010860">
    <property type="protein sequence ID" value="EQD28477.1"/>
    <property type="molecule type" value="Genomic_DNA"/>
</dbReference>
<evidence type="ECO:0000256" key="2">
    <source>
        <dbReference type="ARBA" id="ARBA00022722"/>
    </source>
</evidence>
<dbReference type="InterPro" id="IPR012933">
    <property type="entry name" value="HicA_mRNA_interferase"/>
</dbReference>
<keyword evidence="4" id="KW-0378">Hydrolase</keyword>